<reference evidence="3 4" key="1">
    <citation type="journal article" date="2021" name="Nat. Plants">
        <title>The Taxus genome provides insights into paclitaxel biosynthesis.</title>
        <authorList>
            <person name="Xiong X."/>
            <person name="Gou J."/>
            <person name="Liao Q."/>
            <person name="Li Y."/>
            <person name="Zhou Q."/>
            <person name="Bi G."/>
            <person name="Li C."/>
            <person name="Du R."/>
            <person name="Wang X."/>
            <person name="Sun T."/>
            <person name="Guo L."/>
            <person name="Liang H."/>
            <person name="Lu P."/>
            <person name="Wu Y."/>
            <person name="Zhang Z."/>
            <person name="Ro D.K."/>
            <person name="Shang Y."/>
            <person name="Huang S."/>
            <person name="Yan J."/>
        </authorList>
    </citation>
    <scope>NUCLEOTIDE SEQUENCE [LARGE SCALE GENOMIC DNA]</scope>
    <source>
        <strain evidence="3">Ta-2019</strain>
    </source>
</reference>
<sequence>MTGESVAPLLGKIRSHLLEVAGSSLPTSASTTPLPTLDEIVANSGSGPFRCQKCRASLLRGPNSQICAACGTEREEAAASFRISFSSTMAYQLLMASFQPQGSEVTIGNSTRQIEVSSSQTQQTEPKDGQIACDILNLVLRWPEDEARSKEHTSTTQTANLIVPSGLGVDLEDFFGQSKSHNVTDFPKDFFTSTQDIEDVKWHAPAVTIPKVGVSESHVDLFGAQPGMQQTQTPTIGVSESHVDLFGAQPEMQQTQTPTIGVSESHIDLFGAQPGMQQTQTPTIGVSGSHIDLFVAQPEMQQTQTPTIGVSERHVDLFGALPGMQQTQTPTRDDDPFGDFISANSTLDHSESKNLDTPGSSADDYPFNLIEELKVSNSTVASQSTFPGQDLFTDTVSVMEHFMPMQGNWIENDPWSAVITEEPYRGTSKNLKESSGLQSDRPDTFIVPDSQDLFVGSVWQQGDISQHNELTTGKSISHTTGESGGEELDVLFMSDPASQALKLDKETTSMNLASTEMDLFNRVESREVTDHAKPNYSSLEIDDFMVDMPKGTSNDDSQRIVEFLLSEMHDLSFMLADHLVIPDKNEENLFCL</sequence>
<dbReference type="InterPro" id="IPR056717">
    <property type="entry name" value="DUF7815"/>
</dbReference>
<keyword evidence="4" id="KW-1185">Reference proteome</keyword>
<dbReference type="PANTHER" id="PTHR36308:SF1">
    <property type="entry name" value="DENTIN SIALOPHOSPHOPROTEIN-RELATED"/>
    <property type="match status" value="1"/>
</dbReference>
<dbReference type="PANTHER" id="PTHR36308">
    <property type="entry name" value="DENTIN SIALOPHOSPHOPROTEIN-RELATED"/>
    <property type="match status" value="1"/>
</dbReference>
<feature type="region of interest" description="Disordered" evidence="1">
    <location>
        <begin position="324"/>
        <end position="360"/>
    </location>
</feature>
<name>A0AA38CDQ9_TAXCH</name>
<dbReference type="OMA" id="DVGQHAS"/>
<comment type="caution">
    <text evidence="3">The sequence shown here is derived from an EMBL/GenBank/DDBJ whole genome shotgun (WGS) entry which is preliminary data.</text>
</comment>
<gene>
    <name evidence="3" type="ORF">KI387_028893</name>
</gene>
<dbReference type="Pfam" id="PF25122">
    <property type="entry name" value="DUF7815"/>
    <property type="match status" value="1"/>
</dbReference>
<protein>
    <recommendedName>
        <fullName evidence="2">DUF7815 domain-containing protein</fullName>
    </recommendedName>
</protein>
<evidence type="ECO:0000256" key="1">
    <source>
        <dbReference type="SAM" id="MobiDB-lite"/>
    </source>
</evidence>
<dbReference type="EMBL" id="JAHRHJ020000010">
    <property type="protein sequence ID" value="KAH9297211.1"/>
    <property type="molecule type" value="Genomic_DNA"/>
</dbReference>
<dbReference type="Proteomes" id="UP000824469">
    <property type="component" value="Unassembled WGS sequence"/>
</dbReference>
<evidence type="ECO:0000313" key="4">
    <source>
        <dbReference type="Proteomes" id="UP000824469"/>
    </source>
</evidence>
<proteinExistence type="predicted"/>
<feature type="domain" description="DUF7815" evidence="2">
    <location>
        <begin position="49"/>
        <end position="73"/>
    </location>
</feature>
<organism evidence="3 4">
    <name type="scientific">Taxus chinensis</name>
    <name type="common">Chinese yew</name>
    <name type="synonym">Taxus wallichiana var. chinensis</name>
    <dbReference type="NCBI Taxonomy" id="29808"/>
    <lineage>
        <taxon>Eukaryota</taxon>
        <taxon>Viridiplantae</taxon>
        <taxon>Streptophyta</taxon>
        <taxon>Embryophyta</taxon>
        <taxon>Tracheophyta</taxon>
        <taxon>Spermatophyta</taxon>
        <taxon>Pinopsida</taxon>
        <taxon>Pinidae</taxon>
        <taxon>Conifers II</taxon>
        <taxon>Cupressales</taxon>
        <taxon>Taxaceae</taxon>
        <taxon>Taxus</taxon>
    </lineage>
</organism>
<dbReference type="AlphaFoldDB" id="A0AA38CDQ9"/>
<evidence type="ECO:0000313" key="3">
    <source>
        <dbReference type="EMBL" id="KAH9297211.1"/>
    </source>
</evidence>
<accession>A0AA38CDQ9</accession>
<evidence type="ECO:0000259" key="2">
    <source>
        <dbReference type="Pfam" id="PF25122"/>
    </source>
</evidence>